<accession>A0A2J7QF03</accession>
<keyword evidence="2" id="KW-1185">Reference proteome</keyword>
<dbReference type="Gene3D" id="3.30.420.10">
    <property type="entry name" value="Ribonuclease H-like superfamily/Ribonuclease H"/>
    <property type="match status" value="1"/>
</dbReference>
<sequence length="65" mass="7821">ETFFQQDGATCHTLFFLWGYLKSQVFKAAAPHTVQELEHQIQEEVERIPVEMLQRVMSDFRKRFF</sequence>
<dbReference type="InParanoid" id="A0A2J7QF03"/>
<dbReference type="AlphaFoldDB" id="A0A2J7QF03"/>
<proteinExistence type="predicted"/>
<dbReference type="Proteomes" id="UP000235965">
    <property type="component" value="Unassembled WGS sequence"/>
</dbReference>
<evidence type="ECO:0000313" key="1">
    <source>
        <dbReference type="EMBL" id="PNF27123.1"/>
    </source>
</evidence>
<feature type="non-terminal residue" evidence="1">
    <location>
        <position position="1"/>
    </location>
</feature>
<name>A0A2J7QF03_9NEOP</name>
<protein>
    <submittedName>
        <fullName evidence="1">Uncharacterized protein</fullName>
    </submittedName>
</protein>
<organism evidence="1 2">
    <name type="scientific">Cryptotermes secundus</name>
    <dbReference type="NCBI Taxonomy" id="105785"/>
    <lineage>
        <taxon>Eukaryota</taxon>
        <taxon>Metazoa</taxon>
        <taxon>Ecdysozoa</taxon>
        <taxon>Arthropoda</taxon>
        <taxon>Hexapoda</taxon>
        <taxon>Insecta</taxon>
        <taxon>Pterygota</taxon>
        <taxon>Neoptera</taxon>
        <taxon>Polyneoptera</taxon>
        <taxon>Dictyoptera</taxon>
        <taxon>Blattodea</taxon>
        <taxon>Blattoidea</taxon>
        <taxon>Termitoidae</taxon>
        <taxon>Kalotermitidae</taxon>
        <taxon>Cryptotermitinae</taxon>
        <taxon>Cryptotermes</taxon>
    </lineage>
</organism>
<evidence type="ECO:0000313" key="2">
    <source>
        <dbReference type="Proteomes" id="UP000235965"/>
    </source>
</evidence>
<gene>
    <name evidence="1" type="ORF">B7P43_G08524</name>
</gene>
<comment type="caution">
    <text evidence="1">The sequence shown here is derived from an EMBL/GenBank/DDBJ whole genome shotgun (WGS) entry which is preliminary data.</text>
</comment>
<dbReference type="GO" id="GO:0003676">
    <property type="term" value="F:nucleic acid binding"/>
    <property type="evidence" value="ECO:0007669"/>
    <property type="project" value="InterPro"/>
</dbReference>
<reference evidence="1 2" key="1">
    <citation type="submission" date="2017-12" db="EMBL/GenBank/DDBJ databases">
        <title>Hemimetabolous genomes reveal molecular basis of termite eusociality.</title>
        <authorList>
            <person name="Harrison M.C."/>
            <person name="Jongepier E."/>
            <person name="Robertson H.M."/>
            <person name="Arning N."/>
            <person name="Bitard-Feildel T."/>
            <person name="Chao H."/>
            <person name="Childers C.P."/>
            <person name="Dinh H."/>
            <person name="Doddapaneni H."/>
            <person name="Dugan S."/>
            <person name="Gowin J."/>
            <person name="Greiner C."/>
            <person name="Han Y."/>
            <person name="Hu H."/>
            <person name="Hughes D.S.T."/>
            <person name="Huylmans A.-K."/>
            <person name="Kemena C."/>
            <person name="Kremer L.P.M."/>
            <person name="Lee S.L."/>
            <person name="Lopez-Ezquerra A."/>
            <person name="Mallet L."/>
            <person name="Monroy-Kuhn J.M."/>
            <person name="Moser A."/>
            <person name="Murali S.C."/>
            <person name="Muzny D.M."/>
            <person name="Otani S."/>
            <person name="Piulachs M.-D."/>
            <person name="Poelchau M."/>
            <person name="Qu J."/>
            <person name="Schaub F."/>
            <person name="Wada-Katsumata A."/>
            <person name="Worley K.C."/>
            <person name="Xie Q."/>
            <person name="Ylla G."/>
            <person name="Poulsen M."/>
            <person name="Gibbs R.A."/>
            <person name="Schal C."/>
            <person name="Richards S."/>
            <person name="Belles X."/>
            <person name="Korb J."/>
            <person name="Bornberg-Bauer E."/>
        </authorList>
    </citation>
    <scope>NUCLEOTIDE SEQUENCE [LARGE SCALE GENOMIC DNA]</scope>
    <source>
        <tissue evidence="1">Whole body</tissue>
    </source>
</reference>
<dbReference type="InterPro" id="IPR036397">
    <property type="entry name" value="RNaseH_sf"/>
</dbReference>
<dbReference type="EMBL" id="NEVH01015305">
    <property type="protein sequence ID" value="PNF27123.1"/>
    <property type="molecule type" value="Genomic_DNA"/>
</dbReference>